<proteinExistence type="predicted"/>
<comment type="caution">
    <text evidence="2">The sequence shown here is derived from an EMBL/GenBank/DDBJ whole genome shotgun (WGS) entry which is preliminary data.</text>
</comment>
<name>A0A918MC85_9ACTN</name>
<organism evidence="2 3">
    <name type="scientific">Streptomyces filipinensis</name>
    <dbReference type="NCBI Taxonomy" id="66887"/>
    <lineage>
        <taxon>Bacteria</taxon>
        <taxon>Bacillati</taxon>
        <taxon>Actinomycetota</taxon>
        <taxon>Actinomycetes</taxon>
        <taxon>Kitasatosporales</taxon>
        <taxon>Streptomycetaceae</taxon>
        <taxon>Streptomyces</taxon>
    </lineage>
</organism>
<protein>
    <submittedName>
        <fullName evidence="2">Lipoprotein CseA</fullName>
    </submittedName>
</protein>
<evidence type="ECO:0000313" key="3">
    <source>
        <dbReference type="Proteomes" id="UP000618795"/>
    </source>
</evidence>
<feature type="compositionally biased region" description="Low complexity" evidence="1">
    <location>
        <begin position="49"/>
        <end position="61"/>
    </location>
</feature>
<keyword evidence="3" id="KW-1185">Reference proteome</keyword>
<evidence type="ECO:0000256" key="1">
    <source>
        <dbReference type="SAM" id="MobiDB-lite"/>
    </source>
</evidence>
<keyword evidence="2" id="KW-0449">Lipoprotein</keyword>
<evidence type="ECO:0000313" key="2">
    <source>
        <dbReference type="EMBL" id="GGV06793.1"/>
    </source>
</evidence>
<accession>A0A918MC85</accession>
<reference evidence="2" key="1">
    <citation type="journal article" date="2014" name="Int. J. Syst. Evol. Microbiol.">
        <title>Complete genome sequence of Corynebacterium casei LMG S-19264T (=DSM 44701T), isolated from a smear-ripened cheese.</title>
        <authorList>
            <consortium name="US DOE Joint Genome Institute (JGI-PGF)"/>
            <person name="Walter F."/>
            <person name="Albersmeier A."/>
            <person name="Kalinowski J."/>
            <person name="Ruckert C."/>
        </authorList>
    </citation>
    <scope>NUCLEOTIDE SEQUENCE</scope>
    <source>
        <strain evidence="2">JCM 4369</strain>
    </source>
</reference>
<gene>
    <name evidence="2" type="primary">cseA</name>
    <name evidence="2" type="ORF">GCM10010260_50650</name>
</gene>
<reference evidence="2" key="2">
    <citation type="submission" date="2020-09" db="EMBL/GenBank/DDBJ databases">
        <authorList>
            <person name="Sun Q."/>
            <person name="Ohkuma M."/>
        </authorList>
    </citation>
    <scope>NUCLEOTIDE SEQUENCE</scope>
    <source>
        <strain evidence="2">JCM 4369</strain>
    </source>
</reference>
<dbReference type="EMBL" id="BMTD01000011">
    <property type="protein sequence ID" value="GGV06793.1"/>
    <property type="molecule type" value="Genomic_DNA"/>
</dbReference>
<feature type="region of interest" description="Disordered" evidence="1">
    <location>
        <begin position="43"/>
        <end position="69"/>
    </location>
</feature>
<dbReference type="AlphaFoldDB" id="A0A918MC85"/>
<sequence length="218" mass="22429">MRGLTGAGSVGTRGSTQAVIAAGAALAALALFVAACGTGGTGTRDEGPAHASAATGAVAPASPSPSPTSRYRLVDAVSLLKKDPAVSTAVKQELKPCSGDGYPVEASYGDLTGGSVNDVLVNVWACGDSVGIGSYVYRDVGGTYKNVFKAEDSPVFSEIDGTELTVTKQVYDTDDTAANPSRETVITYDWRAGRFSERTRHETYYSRTGGDAAATQDN</sequence>
<dbReference type="Proteomes" id="UP000618795">
    <property type="component" value="Unassembled WGS sequence"/>
</dbReference>